<reference evidence="1 2" key="2">
    <citation type="journal article" date="2022" name="Mol. Ecol. Resour.">
        <title>The genomes of chicory, endive, great burdock and yacon provide insights into Asteraceae paleo-polyploidization history and plant inulin production.</title>
        <authorList>
            <person name="Fan W."/>
            <person name="Wang S."/>
            <person name="Wang H."/>
            <person name="Wang A."/>
            <person name="Jiang F."/>
            <person name="Liu H."/>
            <person name="Zhao H."/>
            <person name="Xu D."/>
            <person name="Zhang Y."/>
        </authorList>
    </citation>
    <scope>NUCLEOTIDE SEQUENCE [LARGE SCALE GENOMIC DNA]</scope>
    <source>
        <strain evidence="2">cv. Punajuju</strain>
        <tissue evidence="1">Leaves</tissue>
    </source>
</reference>
<organism evidence="1 2">
    <name type="scientific">Cichorium intybus</name>
    <name type="common">Chicory</name>
    <dbReference type="NCBI Taxonomy" id="13427"/>
    <lineage>
        <taxon>Eukaryota</taxon>
        <taxon>Viridiplantae</taxon>
        <taxon>Streptophyta</taxon>
        <taxon>Embryophyta</taxon>
        <taxon>Tracheophyta</taxon>
        <taxon>Spermatophyta</taxon>
        <taxon>Magnoliopsida</taxon>
        <taxon>eudicotyledons</taxon>
        <taxon>Gunneridae</taxon>
        <taxon>Pentapetalae</taxon>
        <taxon>asterids</taxon>
        <taxon>campanulids</taxon>
        <taxon>Asterales</taxon>
        <taxon>Asteraceae</taxon>
        <taxon>Cichorioideae</taxon>
        <taxon>Cichorieae</taxon>
        <taxon>Cichoriinae</taxon>
        <taxon>Cichorium</taxon>
    </lineage>
</organism>
<dbReference type="Proteomes" id="UP001055811">
    <property type="component" value="Linkage Group LG01"/>
</dbReference>
<sequence>MLIISHIFIDMGHRHLFSPSYMLETENDQSWNLTEHPYMHTARNVTSESTSSIIYPDNMSIDGAQYTHCNHTPISTTYSSLPHNLQIPNYQQNIAGPSDISMHTSYIPTEDYRNQASSSSYNGNPFNEDLFDIRMGNTRGHYKRKSPGVPDGTNTNNGSSSDVTMITEPWQETPSINFLHAPWDYNNNTTNPDHRSSNNNSLSIGESSRNVRSRGTFDLESNSSRAHLTNNLSRDYFTTSRPMDVSPSVDLNGLARNWNPTAHDNNSLDCEMNPFLEGSSNPNSSLEIGRQQQQQQNNNVVTRNNHVLQNFQTTSVQSVRGVRSNYGQRPGSTFRVSSNNLRLGHTDEGLQLATNNYPSRNPRPSSSSSSSSSSSTLGWHSSNNDRSGRARLSSERYRSFSGVNFHDRPQPEGLVIVDRSAFYGSRNPFDQHRDMRLDIDDMSYEDLLALGERIGSVATGVPDHLISKCVQESIYCSSDQLQDEGTCVICLEEYVNMDDIGMLKACGHDFHVGCIKKWLSMKNVCPICKAEPVKQK</sequence>
<evidence type="ECO:0000313" key="1">
    <source>
        <dbReference type="EMBL" id="KAI3791744.1"/>
    </source>
</evidence>
<protein>
    <submittedName>
        <fullName evidence="1">Uncharacterized protein</fullName>
    </submittedName>
</protein>
<name>A0ACB9H7K4_CICIN</name>
<keyword evidence="2" id="KW-1185">Reference proteome</keyword>
<reference evidence="2" key="1">
    <citation type="journal article" date="2022" name="Mol. Ecol. Resour.">
        <title>The genomes of chicory, endive, great burdock and yacon provide insights into Asteraceae palaeo-polyploidization history and plant inulin production.</title>
        <authorList>
            <person name="Fan W."/>
            <person name="Wang S."/>
            <person name="Wang H."/>
            <person name="Wang A."/>
            <person name="Jiang F."/>
            <person name="Liu H."/>
            <person name="Zhao H."/>
            <person name="Xu D."/>
            <person name="Zhang Y."/>
        </authorList>
    </citation>
    <scope>NUCLEOTIDE SEQUENCE [LARGE SCALE GENOMIC DNA]</scope>
    <source>
        <strain evidence="2">cv. Punajuju</strain>
    </source>
</reference>
<proteinExistence type="predicted"/>
<gene>
    <name evidence="1" type="ORF">L2E82_05606</name>
</gene>
<accession>A0ACB9H7K4</accession>
<evidence type="ECO:0000313" key="2">
    <source>
        <dbReference type="Proteomes" id="UP001055811"/>
    </source>
</evidence>
<comment type="caution">
    <text evidence="1">The sequence shown here is derived from an EMBL/GenBank/DDBJ whole genome shotgun (WGS) entry which is preliminary data.</text>
</comment>
<dbReference type="EMBL" id="CM042009">
    <property type="protein sequence ID" value="KAI3791744.1"/>
    <property type="molecule type" value="Genomic_DNA"/>
</dbReference>